<evidence type="ECO:0000256" key="1">
    <source>
        <dbReference type="ARBA" id="ARBA00022612"/>
    </source>
</evidence>
<evidence type="ECO:0000256" key="2">
    <source>
        <dbReference type="ARBA" id="ARBA00023219"/>
    </source>
</evidence>
<comment type="caution">
    <text evidence="3">The sequence shown here is derived from an EMBL/GenBank/DDBJ whole genome shotgun (WGS) entry which is preliminary data.</text>
</comment>
<reference evidence="3 4" key="1">
    <citation type="submission" date="2018-08" db="EMBL/GenBank/DDBJ databases">
        <title>Paenibacillus sp. M4BSY-1, whole genome shotgun sequence.</title>
        <authorList>
            <person name="Tuo L."/>
        </authorList>
    </citation>
    <scope>NUCLEOTIDE SEQUENCE [LARGE SCALE GENOMIC DNA]</scope>
    <source>
        <strain evidence="3 4">M4BSY-1</strain>
    </source>
</reference>
<evidence type="ECO:0000313" key="3">
    <source>
        <dbReference type="EMBL" id="REK69330.1"/>
    </source>
</evidence>
<dbReference type="EMBL" id="QUBQ01000008">
    <property type="protein sequence ID" value="REK69330.1"/>
    <property type="molecule type" value="Genomic_DNA"/>
</dbReference>
<dbReference type="PANTHER" id="PTHR41328">
    <property type="entry name" value="TERMINASE SMALL SUBUNIT-RELATED"/>
    <property type="match status" value="1"/>
</dbReference>
<dbReference type="PANTHER" id="PTHR41328:SF2">
    <property type="entry name" value="TERMINASE SMALL SUBUNIT"/>
    <property type="match status" value="1"/>
</dbReference>
<proteinExistence type="predicted"/>
<dbReference type="OrthoDB" id="7358785at2"/>
<sequence>MALNAKQQKFADEYLIDLNATQAAIRAGYSVKTAKEQGARLLTNANIRGYVDARMAEHSRRTGVNQERIIRELARVAFLDPTKLVNMGDATVFEDASEDDTAAIASVKVKEVSGDVDSIEREVRFADKLKALELLGKRFGMWIDKQQVHNVEGPVQIVDDVPKESNSG</sequence>
<protein>
    <submittedName>
        <fullName evidence="3">Terminase small subunit</fullName>
    </submittedName>
</protein>
<evidence type="ECO:0000313" key="4">
    <source>
        <dbReference type="Proteomes" id="UP000261905"/>
    </source>
</evidence>
<keyword evidence="2" id="KW-0231">Viral genome packaging</keyword>
<dbReference type="GO" id="GO:0051276">
    <property type="term" value="P:chromosome organization"/>
    <property type="evidence" value="ECO:0007669"/>
    <property type="project" value="InterPro"/>
</dbReference>
<dbReference type="Pfam" id="PF03592">
    <property type="entry name" value="Terminase_2"/>
    <property type="match status" value="1"/>
</dbReference>
<dbReference type="InterPro" id="IPR052404">
    <property type="entry name" value="SPP1-like_terminase"/>
</dbReference>
<keyword evidence="1" id="KW-1188">Viral release from host cell</keyword>
<organism evidence="3 4">
    <name type="scientific">Paenibacillus paeoniae</name>
    <dbReference type="NCBI Taxonomy" id="2292705"/>
    <lineage>
        <taxon>Bacteria</taxon>
        <taxon>Bacillati</taxon>
        <taxon>Bacillota</taxon>
        <taxon>Bacilli</taxon>
        <taxon>Bacillales</taxon>
        <taxon>Paenibacillaceae</taxon>
        <taxon>Paenibacillus</taxon>
    </lineage>
</organism>
<gene>
    <name evidence="3" type="ORF">DX130_24530</name>
</gene>
<dbReference type="Proteomes" id="UP000261905">
    <property type="component" value="Unassembled WGS sequence"/>
</dbReference>
<accession>A0A371P199</accession>
<keyword evidence="4" id="KW-1185">Reference proteome</keyword>
<dbReference type="Gene3D" id="1.10.10.1400">
    <property type="entry name" value="Terminase, small subunit, N-terminal DNA-binding domain, HTH motif"/>
    <property type="match status" value="1"/>
</dbReference>
<dbReference type="InterPro" id="IPR038713">
    <property type="entry name" value="Terminase_Gp1_N_sf"/>
</dbReference>
<dbReference type="AlphaFoldDB" id="A0A371P199"/>
<name>A0A371P199_9BACL</name>
<dbReference type="InterPro" id="IPR005335">
    <property type="entry name" value="Terminase_ssu"/>
</dbReference>
<dbReference type="RefSeq" id="WP_116049873.1">
    <property type="nucleotide sequence ID" value="NZ_QUBQ01000008.1"/>
</dbReference>